<dbReference type="PANTHER" id="PTHR13234">
    <property type="entry name" value="GAMMA-INTERFERON INDUCIBLE LYSOSOMAL THIOL REDUCTASE GILT"/>
    <property type="match status" value="1"/>
</dbReference>
<evidence type="ECO:0000256" key="4">
    <source>
        <dbReference type="ARBA" id="ARBA00022729"/>
    </source>
</evidence>
<reference evidence="7" key="1">
    <citation type="submission" date="2023-11" db="EMBL/GenBank/DDBJ databases">
        <title>Genome assemblies of two species of porcelain crab, Petrolisthes cinctipes and Petrolisthes manimaculis (Anomura: Porcellanidae).</title>
        <authorList>
            <person name="Angst P."/>
        </authorList>
    </citation>
    <scope>NUCLEOTIDE SEQUENCE</scope>
    <source>
        <strain evidence="7">PB745_02</strain>
        <tissue evidence="7">Gill</tissue>
    </source>
</reference>
<evidence type="ECO:0000256" key="1">
    <source>
        <dbReference type="ARBA" id="ARBA00004613"/>
    </source>
</evidence>
<evidence type="ECO:0000256" key="6">
    <source>
        <dbReference type="SAM" id="SignalP"/>
    </source>
</evidence>
<keyword evidence="8" id="KW-1185">Reference proteome</keyword>
<evidence type="ECO:0000256" key="5">
    <source>
        <dbReference type="ARBA" id="ARBA00023180"/>
    </source>
</evidence>
<organism evidence="7 8">
    <name type="scientific">Petrolisthes manimaculis</name>
    <dbReference type="NCBI Taxonomy" id="1843537"/>
    <lineage>
        <taxon>Eukaryota</taxon>
        <taxon>Metazoa</taxon>
        <taxon>Ecdysozoa</taxon>
        <taxon>Arthropoda</taxon>
        <taxon>Crustacea</taxon>
        <taxon>Multicrustacea</taxon>
        <taxon>Malacostraca</taxon>
        <taxon>Eumalacostraca</taxon>
        <taxon>Eucarida</taxon>
        <taxon>Decapoda</taxon>
        <taxon>Pleocyemata</taxon>
        <taxon>Anomura</taxon>
        <taxon>Galatheoidea</taxon>
        <taxon>Porcellanidae</taxon>
        <taxon>Petrolisthes</taxon>
    </lineage>
</organism>
<dbReference type="PANTHER" id="PTHR13234:SF8">
    <property type="entry name" value="GAMMA-INTERFERON-INDUCIBLE LYSOSOMAL THIOL REDUCTASE"/>
    <property type="match status" value="1"/>
</dbReference>
<sequence>MCGRVVLEVLLLSLLVACCGGQFQQQVGGAAGGKVKMEVYFSSLCSDSMRFFTRQLYPTWQKLSDIIDLEFITYGKARATPTGTGDYSFECQHGPDECHGNKVMACIEQLVPTTTQQVQLLHCMMSKSYPAYSLEPCSKELGLDWTPIAKCSGSTQGAGLLYKNGVRTAALQPRITFIPTITVNGRYDQFQLRSSLTNLQQQVCEAYQGPRHQACI</sequence>
<keyword evidence="4 6" id="KW-0732">Signal</keyword>
<evidence type="ECO:0000256" key="2">
    <source>
        <dbReference type="ARBA" id="ARBA00005679"/>
    </source>
</evidence>
<protein>
    <recommendedName>
        <fullName evidence="9">Gamma-interferon-inducible lysosomal thiol reductase</fullName>
    </recommendedName>
</protein>
<dbReference type="AlphaFoldDB" id="A0AAE1QM44"/>
<name>A0AAE1QM44_9EUCA</name>
<dbReference type="GO" id="GO:0005576">
    <property type="term" value="C:extracellular region"/>
    <property type="evidence" value="ECO:0007669"/>
    <property type="project" value="UniProtKB-SubCell"/>
</dbReference>
<evidence type="ECO:0000256" key="3">
    <source>
        <dbReference type="ARBA" id="ARBA00022525"/>
    </source>
</evidence>
<dbReference type="InterPro" id="IPR004911">
    <property type="entry name" value="Interferon-induced_GILT"/>
</dbReference>
<keyword evidence="5" id="KW-0325">Glycoprotein</keyword>
<dbReference type="Pfam" id="PF03227">
    <property type="entry name" value="GILT"/>
    <property type="match status" value="1"/>
</dbReference>
<evidence type="ECO:0000313" key="8">
    <source>
        <dbReference type="Proteomes" id="UP001292094"/>
    </source>
</evidence>
<comment type="caution">
    <text evidence="7">The sequence shown here is derived from an EMBL/GenBank/DDBJ whole genome shotgun (WGS) entry which is preliminary data.</text>
</comment>
<proteinExistence type="inferred from homology"/>
<accession>A0AAE1QM44</accession>
<comment type="subcellular location">
    <subcellularLocation>
        <location evidence="1">Secreted</location>
    </subcellularLocation>
</comment>
<dbReference type="EMBL" id="JAWZYT010000046">
    <property type="protein sequence ID" value="KAK4328976.1"/>
    <property type="molecule type" value="Genomic_DNA"/>
</dbReference>
<evidence type="ECO:0008006" key="9">
    <source>
        <dbReference type="Google" id="ProtNLM"/>
    </source>
</evidence>
<dbReference type="Gene3D" id="3.40.30.10">
    <property type="entry name" value="Glutaredoxin"/>
    <property type="match status" value="1"/>
</dbReference>
<feature type="chain" id="PRO_5042016475" description="Gamma-interferon-inducible lysosomal thiol reductase" evidence="6">
    <location>
        <begin position="22"/>
        <end position="216"/>
    </location>
</feature>
<keyword evidence="3" id="KW-0964">Secreted</keyword>
<gene>
    <name evidence="7" type="ORF">Pmani_000644</name>
</gene>
<evidence type="ECO:0000313" key="7">
    <source>
        <dbReference type="EMBL" id="KAK4328976.1"/>
    </source>
</evidence>
<feature type="signal peptide" evidence="6">
    <location>
        <begin position="1"/>
        <end position="21"/>
    </location>
</feature>
<dbReference type="Proteomes" id="UP001292094">
    <property type="component" value="Unassembled WGS sequence"/>
</dbReference>
<dbReference type="GO" id="GO:0016671">
    <property type="term" value="F:oxidoreductase activity, acting on a sulfur group of donors, disulfide as acceptor"/>
    <property type="evidence" value="ECO:0007669"/>
    <property type="project" value="InterPro"/>
</dbReference>
<comment type="similarity">
    <text evidence="2">Belongs to the GILT family.</text>
</comment>